<dbReference type="eggNOG" id="KOG0853">
    <property type="taxonomic scope" value="Eukaryota"/>
</dbReference>
<evidence type="ECO:0000259" key="11">
    <source>
        <dbReference type="Pfam" id="PF24862"/>
    </source>
</evidence>
<feature type="domain" description="Glycosyl transferase family 1" evidence="8">
    <location>
        <begin position="598"/>
        <end position="762"/>
    </location>
</feature>
<dbReference type="Gene3D" id="3.10.450.330">
    <property type="match status" value="1"/>
</dbReference>
<dbReference type="FunFam" id="3.40.50.2000:FF:000006">
    <property type="entry name" value="Sucrose synthase"/>
    <property type="match status" value="1"/>
</dbReference>
<reference evidence="13" key="2">
    <citation type="submission" date="2013-12" db="EMBL/GenBank/DDBJ databases">
        <authorList>
            <person name="Yu Y."/>
            <person name="Lee S."/>
            <person name="de Baynast K."/>
            <person name="Wissotski M."/>
            <person name="Liu L."/>
            <person name="Talag J."/>
            <person name="Goicoechea J."/>
            <person name="Angelova A."/>
            <person name="Jetty R."/>
            <person name="Kudrna D."/>
            <person name="Golser W."/>
            <person name="Rivera L."/>
            <person name="Zhang J."/>
            <person name="Wing R."/>
        </authorList>
    </citation>
    <scope>NUCLEOTIDE SEQUENCE</scope>
</reference>
<evidence type="ECO:0000256" key="4">
    <source>
        <dbReference type="ARBA" id="ARBA00022676"/>
    </source>
</evidence>
<proteinExistence type="inferred from homology"/>
<dbReference type="NCBIfam" id="TIGR02470">
    <property type="entry name" value="sucr_synth"/>
    <property type="match status" value="1"/>
</dbReference>
<protein>
    <recommendedName>
        <fullName evidence="3 7">Sucrose synthase</fullName>
        <ecNumber evidence="3 7">2.4.1.13</ecNumber>
    </recommendedName>
</protein>
<evidence type="ECO:0000313" key="12">
    <source>
        <dbReference type="EnsemblPlants" id="LPERR04G03590.2"/>
    </source>
</evidence>
<dbReference type="Gene3D" id="3.40.50.2000">
    <property type="entry name" value="Glycogen Phosphorylase B"/>
    <property type="match status" value="2"/>
</dbReference>
<feature type="domain" description="Sucrose synthase EPBD" evidence="11">
    <location>
        <begin position="188"/>
        <end position="275"/>
    </location>
</feature>
<feature type="domain" description="Sucrose synthase N-terminal" evidence="10">
    <location>
        <begin position="62"/>
        <end position="152"/>
    </location>
</feature>
<dbReference type="Gene3D" id="1.20.120.1230">
    <property type="match status" value="1"/>
</dbReference>
<dbReference type="GO" id="GO:0016157">
    <property type="term" value="F:sucrose synthase activity"/>
    <property type="evidence" value="ECO:0007669"/>
    <property type="project" value="UniProtKB-UniRule"/>
</dbReference>
<evidence type="ECO:0000313" key="13">
    <source>
        <dbReference type="Proteomes" id="UP000032180"/>
    </source>
</evidence>
<evidence type="ECO:0000256" key="7">
    <source>
        <dbReference type="RuleBase" id="RU280817"/>
    </source>
</evidence>
<dbReference type="InterPro" id="IPR056735">
    <property type="entry name" value="SUS_N"/>
</dbReference>
<evidence type="ECO:0000259" key="10">
    <source>
        <dbReference type="Pfam" id="PF24861"/>
    </source>
</evidence>
<comment type="similarity">
    <text evidence="2 7">Belongs to the glycosyltransferase 1 family. Plant sucrose synthase subfamily.</text>
</comment>
<reference evidence="12" key="3">
    <citation type="submission" date="2015-04" db="UniProtKB">
        <authorList>
            <consortium name="EnsemblPlants"/>
        </authorList>
    </citation>
    <scope>IDENTIFICATION</scope>
</reference>
<dbReference type="Gramene" id="LPERR04G03590.2">
    <property type="protein sequence ID" value="LPERR04G03590.2"/>
    <property type="gene ID" value="LPERR04G03590"/>
</dbReference>
<accession>A0A0D9W2X2</accession>
<dbReference type="Pfam" id="PF00862">
    <property type="entry name" value="GT-B_Sucrose_synth"/>
    <property type="match status" value="1"/>
</dbReference>
<dbReference type="FunFam" id="3.10.450.330:FF:000001">
    <property type="entry name" value="Sucrose synthase"/>
    <property type="match status" value="1"/>
</dbReference>
<name>A0A0D9W2X2_9ORYZ</name>
<dbReference type="InterPro" id="IPR056736">
    <property type="entry name" value="SUS_EPBD"/>
</dbReference>
<dbReference type="Pfam" id="PF24861">
    <property type="entry name" value="SUS_N"/>
    <property type="match status" value="1"/>
</dbReference>
<evidence type="ECO:0000256" key="6">
    <source>
        <dbReference type="ARBA" id="ARBA00049030"/>
    </source>
</evidence>
<dbReference type="PANTHER" id="PTHR45839">
    <property type="match status" value="1"/>
</dbReference>
<comment type="function">
    <text evidence="1 7">Sucrose-cleaving enzyme that provides UDP-glucose and fructose for various metabolic pathways.</text>
</comment>
<dbReference type="PANTHER" id="PTHR45839:SF4">
    <property type="entry name" value="SUCROSE SYNTHASE 5"/>
    <property type="match status" value="1"/>
</dbReference>
<dbReference type="InterPro" id="IPR000368">
    <property type="entry name" value="Sucrose_synth_GT-B1"/>
</dbReference>
<feature type="domain" description="Sucrose synthase first GT-B" evidence="9">
    <location>
        <begin position="298"/>
        <end position="587"/>
    </location>
</feature>
<organism evidence="12 13">
    <name type="scientific">Leersia perrieri</name>
    <dbReference type="NCBI Taxonomy" id="77586"/>
    <lineage>
        <taxon>Eukaryota</taxon>
        <taxon>Viridiplantae</taxon>
        <taxon>Streptophyta</taxon>
        <taxon>Embryophyta</taxon>
        <taxon>Tracheophyta</taxon>
        <taxon>Spermatophyta</taxon>
        <taxon>Magnoliopsida</taxon>
        <taxon>Liliopsida</taxon>
        <taxon>Poales</taxon>
        <taxon>Poaceae</taxon>
        <taxon>BOP clade</taxon>
        <taxon>Oryzoideae</taxon>
        <taxon>Oryzeae</taxon>
        <taxon>Oryzinae</taxon>
        <taxon>Leersia</taxon>
    </lineage>
</organism>
<evidence type="ECO:0000256" key="3">
    <source>
        <dbReference type="ARBA" id="ARBA00012540"/>
    </source>
</evidence>
<dbReference type="GO" id="GO:0005985">
    <property type="term" value="P:sucrose metabolic process"/>
    <property type="evidence" value="ECO:0007669"/>
    <property type="project" value="InterPro"/>
</dbReference>
<dbReference type="Pfam" id="PF24862">
    <property type="entry name" value="SUS_EPBD"/>
    <property type="match status" value="1"/>
</dbReference>
<keyword evidence="13" id="KW-1185">Reference proteome</keyword>
<evidence type="ECO:0000256" key="5">
    <source>
        <dbReference type="ARBA" id="ARBA00022679"/>
    </source>
</evidence>
<evidence type="ECO:0000259" key="8">
    <source>
        <dbReference type="Pfam" id="PF00534"/>
    </source>
</evidence>
<dbReference type="InterPro" id="IPR001296">
    <property type="entry name" value="Glyco_trans_1"/>
</dbReference>
<reference evidence="12 13" key="1">
    <citation type="submission" date="2012-08" db="EMBL/GenBank/DDBJ databases">
        <title>Oryza genome evolution.</title>
        <authorList>
            <person name="Wing R.A."/>
        </authorList>
    </citation>
    <scope>NUCLEOTIDE SEQUENCE</scope>
</reference>
<dbReference type="EnsemblPlants" id="LPERR04G03590.2">
    <property type="protein sequence ID" value="LPERR04G03590.2"/>
    <property type="gene ID" value="LPERR04G03590"/>
</dbReference>
<dbReference type="InterPro" id="IPR012820">
    <property type="entry name" value="Sucrose_synthase_pln/cyn"/>
</dbReference>
<dbReference type="STRING" id="77586.A0A0D9W2X2"/>
<dbReference type="Proteomes" id="UP000032180">
    <property type="component" value="Chromosome 4"/>
</dbReference>
<dbReference type="SUPFAM" id="SSF53756">
    <property type="entry name" value="UDP-Glycosyltransferase/glycogen phosphorylase"/>
    <property type="match status" value="1"/>
</dbReference>
<evidence type="ECO:0000259" key="9">
    <source>
        <dbReference type="Pfam" id="PF00862"/>
    </source>
</evidence>
<keyword evidence="4 7" id="KW-0328">Glycosyltransferase</keyword>
<dbReference type="EC" id="2.4.1.13" evidence="3 7"/>
<sequence>MASKLSFKRMDSIAESMPDALRQSRYQMKRCFQRGGHGGIAAGGDYGGVPPIKEATGGDGHRRYVSKGKRVLKNQQLMEELEKSLDDKVEKEKLVEGFLGYIICSTQEAVVLPPFVAFAVRMNPGIWEYVKVHSDDLSVEGITPSEYLKFKETLYDDKWAKDDNSLEVDFGALDLSTPHLTLPSSIGNGLQFVSKFMSSKLGGKPESMKPLLDYLLTLNYRGEKLMINDTIDTVNKLQTALLLAEVFVSGLPKYTPYMKFEQRFQEWGLEKGWGDTAERCKETLNCLSEVLQAPDPTNMEKFFSRVPSTFNIVIFSIHGYFGQEKVLGLPDTGGQVVYILDQVRAMEEELLQRIKQQGLHVTPKILVLTRLIPDAKGTKCNVELEPVENTKHSNILRVPFKTEDGKDLRQWVSRFDIYPYLERYAQDACAKILDILEGKPDLIIGNYTDGNLVASLLSNKLGVTQGTIAHALEKTKYEDSDVKWREMDQKYHFSCQFTADMIAMNTSDFIITSTYQEIAGSKEKPGQYEHHYAFTMPGLCRYATGINVFDPKFNIAAPGADQSVYFPFTQKQKRLTDLHPQIDELLYSKEDTEEHIGYLADRSKPIIFSMARLDKVKNMTGLVEWYGQNKKLRDLVNLVVVAGLLDASQSKDREEIEEINKMHNLIDRYQLKGQIRWIKAQTERVRNGELYRCIADTKGAFVQPALYEAFGLTVIEAMNCGLPTFATNQGGPAEIIVDGVSGFHINPMNGREAGSKIANFFQKCKEDPSYWNKVSTAGLQRIYECYTWKIYATRVLNMGSTYSFWKTLNKEERQAKQRYLQIFYNVQFRNLAKAVPRAGEQARQTTTGAAPSEIVKAADSDSKDLNKIKRAEASSLWVESIFRPRCDTEANIAAQFIPLIDTCV</sequence>
<dbReference type="FunFam" id="1.20.120.1230:FF:000001">
    <property type="entry name" value="Sucrose synthase"/>
    <property type="match status" value="1"/>
</dbReference>
<comment type="catalytic activity">
    <reaction evidence="6 7">
        <text>an NDP-alpha-D-glucose + D-fructose = a ribonucleoside 5'-diphosphate + sucrose + H(+)</text>
        <dbReference type="Rhea" id="RHEA:16241"/>
        <dbReference type="ChEBI" id="CHEBI:15378"/>
        <dbReference type="ChEBI" id="CHEBI:17992"/>
        <dbReference type="ChEBI" id="CHEBI:37721"/>
        <dbReference type="ChEBI" id="CHEBI:57930"/>
        <dbReference type="ChEBI" id="CHEBI:76533"/>
        <dbReference type="EC" id="2.4.1.13"/>
    </reaction>
</comment>
<dbReference type="AlphaFoldDB" id="A0A0D9W2X2"/>
<evidence type="ECO:0000256" key="1">
    <source>
        <dbReference type="ARBA" id="ARBA00002595"/>
    </source>
</evidence>
<dbReference type="Pfam" id="PF00534">
    <property type="entry name" value="Glycos_transf_1"/>
    <property type="match status" value="1"/>
</dbReference>
<evidence type="ECO:0000256" key="2">
    <source>
        <dbReference type="ARBA" id="ARBA00005894"/>
    </source>
</evidence>
<keyword evidence="5 7" id="KW-0808">Transferase</keyword>